<dbReference type="RefSeq" id="WP_344327368.1">
    <property type="nucleotide sequence ID" value="NZ_BAAAPY010000006.1"/>
</dbReference>
<dbReference type="InterPro" id="IPR003439">
    <property type="entry name" value="ABC_transporter-like_ATP-bd"/>
</dbReference>
<dbReference type="EMBL" id="BAAAPY010000006">
    <property type="protein sequence ID" value="GAA2079059.1"/>
    <property type="molecule type" value="Genomic_DNA"/>
</dbReference>
<dbReference type="Gene3D" id="1.20.1560.10">
    <property type="entry name" value="ABC transporter type 1, transmembrane domain"/>
    <property type="match status" value="1"/>
</dbReference>
<dbReference type="InterPro" id="IPR027417">
    <property type="entry name" value="P-loop_NTPase"/>
</dbReference>
<dbReference type="PROSITE" id="PS50893">
    <property type="entry name" value="ABC_TRANSPORTER_2"/>
    <property type="match status" value="1"/>
</dbReference>
<evidence type="ECO:0000259" key="8">
    <source>
        <dbReference type="PROSITE" id="PS50893"/>
    </source>
</evidence>
<keyword evidence="6 7" id="KW-0472">Membrane</keyword>
<evidence type="ECO:0000256" key="6">
    <source>
        <dbReference type="ARBA" id="ARBA00023136"/>
    </source>
</evidence>
<dbReference type="PANTHER" id="PTHR24221:SF590">
    <property type="entry name" value="COMPONENT LINKED WITH THE ASSEMBLY OF CYTOCHROME' TRANSPORT TRANSMEMBRANE ATP-BINDING PROTEIN ABC TRANSPORTER CYDD-RELATED"/>
    <property type="match status" value="1"/>
</dbReference>
<dbReference type="CDD" id="cd18584">
    <property type="entry name" value="ABC_6TM_AarD_CydD"/>
    <property type="match status" value="1"/>
</dbReference>
<evidence type="ECO:0000256" key="7">
    <source>
        <dbReference type="SAM" id="Phobius"/>
    </source>
</evidence>
<evidence type="ECO:0000256" key="4">
    <source>
        <dbReference type="ARBA" id="ARBA00022840"/>
    </source>
</evidence>
<dbReference type="InterPro" id="IPR011527">
    <property type="entry name" value="ABC1_TM_dom"/>
</dbReference>
<dbReference type="Gene3D" id="3.40.50.300">
    <property type="entry name" value="P-loop containing nucleotide triphosphate hydrolases"/>
    <property type="match status" value="1"/>
</dbReference>
<dbReference type="NCBIfam" id="TIGR02857">
    <property type="entry name" value="CydD"/>
    <property type="match status" value="1"/>
</dbReference>
<sequence>MKPVDPRLVRRSRAVRCHLVAVVGLGVVTAGLLVVQAGLVASVVAALFTSDPALLAAVALALVLVLRGLVSWTSGVLATRASTTVRTELRHELVDHLLDPRRTGQVPQSARFSTLLDGGLDRLDGYVARFLPQAALTAVVPVVVVVALAVVDLLSALIVVLTVPLVVVFLVLVGLVTRDRLDRRWGELGRLGRHFSDVLDGIVLFKVFGRDQERGLRENGRRHHRATMESLRTAFLSSLVLELFSTLSVAIVAVSTGLRLVGGSMDLQTGLFVIVLAPEAYLPLRRLGAAFHDSVDGATVAHEAMDLLESGRSSGWAAPPVRPRIVLDGLEVRHEGREAPSLRVDHEVIEPGEFIAVTGASGAGKSTLLAVLLGFVHPTAGRVIVGGHELDQLDVEQWRRRIAWVPQVPGLLAGTVADNVRLGDPDADDEQVRRALRDVGAADVSPDRSIDEAGRSLSAGERRRLGIARALLRVRTGTTDLLLLDEPTAGLDDARESAVLGVLCDLDVTVLVVSHRPEAVHVAEREIRLDVSSGTVVSSVAEGTTR</sequence>
<dbReference type="Proteomes" id="UP001501480">
    <property type="component" value="Unassembled WGS sequence"/>
</dbReference>
<dbReference type="InterPro" id="IPR036640">
    <property type="entry name" value="ABC1_TM_sf"/>
</dbReference>
<organism evidence="10 11">
    <name type="scientific">Aeromicrobium halocynthiae</name>
    <dbReference type="NCBI Taxonomy" id="560557"/>
    <lineage>
        <taxon>Bacteria</taxon>
        <taxon>Bacillati</taxon>
        <taxon>Actinomycetota</taxon>
        <taxon>Actinomycetes</taxon>
        <taxon>Propionibacteriales</taxon>
        <taxon>Nocardioidaceae</taxon>
        <taxon>Aeromicrobium</taxon>
    </lineage>
</organism>
<feature type="domain" description="ABC transmembrane type-1" evidence="9">
    <location>
        <begin position="20"/>
        <end position="296"/>
    </location>
</feature>
<proteinExistence type="predicted"/>
<feature type="transmembrane region" description="Helical" evidence="7">
    <location>
        <begin position="53"/>
        <end position="70"/>
    </location>
</feature>
<dbReference type="PANTHER" id="PTHR24221">
    <property type="entry name" value="ATP-BINDING CASSETTE SUB-FAMILY B"/>
    <property type="match status" value="1"/>
</dbReference>
<keyword evidence="4" id="KW-0067">ATP-binding</keyword>
<dbReference type="InterPro" id="IPR014216">
    <property type="entry name" value="ABC_transptr_CydD"/>
</dbReference>
<gene>
    <name evidence="10" type="ORF">GCM10009821_18880</name>
</gene>
<keyword evidence="2 7" id="KW-0812">Transmembrane</keyword>
<feature type="transmembrane region" description="Helical" evidence="7">
    <location>
        <begin position="156"/>
        <end position="176"/>
    </location>
</feature>
<evidence type="ECO:0000256" key="1">
    <source>
        <dbReference type="ARBA" id="ARBA00004651"/>
    </source>
</evidence>
<dbReference type="SUPFAM" id="SSF90123">
    <property type="entry name" value="ABC transporter transmembrane region"/>
    <property type="match status" value="1"/>
</dbReference>
<dbReference type="CDD" id="cd03228">
    <property type="entry name" value="ABCC_MRP_Like"/>
    <property type="match status" value="1"/>
</dbReference>
<feature type="transmembrane region" description="Helical" evidence="7">
    <location>
        <begin position="231"/>
        <end position="255"/>
    </location>
</feature>
<feature type="transmembrane region" description="Helical" evidence="7">
    <location>
        <begin position="130"/>
        <end position="150"/>
    </location>
</feature>
<dbReference type="SMART" id="SM00382">
    <property type="entry name" value="AAA"/>
    <property type="match status" value="1"/>
</dbReference>
<name>A0ABN2W0H0_9ACTN</name>
<evidence type="ECO:0000256" key="2">
    <source>
        <dbReference type="ARBA" id="ARBA00022692"/>
    </source>
</evidence>
<reference evidence="10 11" key="1">
    <citation type="journal article" date="2019" name="Int. J. Syst. Evol. Microbiol.">
        <title>The Global Catalogue of Microorganisms (GCM) 10K type strain sequencing project: providing services to taxonomists for standard genome sequencing and annotation.</title>
        <authorList>
            <consortium name="The Broad Institute Genomics Platform"/>
            <consortium name="The Broad Institute Genome Sequencing Center for Infectious Disease"/>
            <person name="Wu L."/>
            <person name="Ma J."/>
        </authorList>
    </citation>
    <scope>NUCLEOTIDE SEQUENCE [LARGE SCALE GENOMIC DNA]</scope>
    <source>
        <strain evidence="10 11">JCM 15749</strain>
    </source>
</reference>
<dbReference type="PROSITE" id="PS50929">
    <property type="entry name" value="ABC_TM1F"/>
    <property type="match status" value="1"/>
</dbReference>
<dbReference type="InterPro" id="IPR039421">
    <property type="entry name" value="Type_1_exporter"/>
</dbReference>
<comment type="subcellular location">
    <subcellularLocation>
        <location evidence="1">Cell membrane</location>
        <topology evidence="1">Multi-pass membrane protein</topology>
    </subcellularLocation>
</comment>
<dbReference type="SUPFAM" id="SSF52540">
    <property type="entry name" value="P-loop containing nucleoside triphosphate hydrolases"/>
    <property type="match status" value="1"/>
</dbReference>
<comment type="caution">
    <text evidence="10">The sequence shown here is derived from an EMBL/GenBank/DDBJ whole genome shotgun (WGS) entry which is preliminary data.</text>
</comment>
<evidence type="ECO:0000313" key="11">
    <source>
        <dbReference type="Proteomes" id="UP001501480"/>
    </source>
</evidence>
<evidence type="ECO:0000313" key="10">
    <source>
        <dbReference type="EMBL" id="GAA2079059.1"/>
    </source>
</evidence>
<accession>A0ABN2W0H0</accession>
<keyword evidence="3" id="KW-0547">Nucleotide-binding</keyword>
<dbReference type="PROSITE" id="PS00211">
    <property type="entry name" value="ABC_TRANSPORTER_1"/>
    <property type="match status" value="1"/>
</dbReference>
<keyword evidence="11" id="KW-1185">Reference proteome</keyword>
<feature type="domain" description="ABC transporter" evidence="8">
    <location>
        <begin position="325"/>
        <end position="545"/>
    </location>
</feature>
<evidence type="ECO:0000256" key="5">
    <source>
        <dbReference type="ARBA" id="ARBA00022989"/>
    </source>
</evidence>
<protein>
    <recommendedName>
        <fullName evidence="12">Thiol reductant ABC exporter subunit CydD</fullName>
    </recommendedName>
</protein>
<dbReference type="InterPro" id="IPR003593">
    <property type="entry name" value="AAA+_ATPase"/>
</dbReference>
<dbReference type="Pfam" id="PF00005">
    <property type="entry name" value="ABC_tran"/>
    <property type="match status" value="1"/>
</dbReference>
<keyword evidence="5 7" id="KW-1133">Transmembrane helix</keyword>
<evidence type="ECO:0008006" key="12">
    <source>
        <dbReference type="Google" id="ProtNLM"/>
    </source>
</evidence>
<dbReference type="InterPro" id="IPR017871">
    <property type="entry name" value="ABC_transporter-like_CS"/>
</dbReference>
<dbReference type="Pfam" id="PF00664">
    <property type="entry name" value="ABC_membrane"/>
    <property type="match status" value="1"/>
</dbReference>
<feature type="transmembrane region" description="Helical" evidence="7">
    <location>
        <begin position="20"/>
        <end position="47"/>
    </location>
</feature>
<evidence type="ECO:0000256" key="3">
    <source>
        <dbReference type="ARBA" id="ARBA00022741"/>
    </source>
</evidence>
<evidence type="ECO:0000259" key="9">
    <source>
        <dbReference type="PROSITE" id="PS50929"/>
    </source>
</evidence>